<dbReference type="EMBL" id="JAGPNK010000001">
    <property type="protein sequence ID" value="KAH7328830.1"/>
    <property type="molecule type" value="Genomic_DNA"/>
</dbReference>
<protein>
    <submittedName>
        <fullName evidence="1">Uncharacterized protein</fullName>
    </submittedName>
</protein>
<proteinExistence type="predicted"/>
<gene>
    <name evidence="1" type="ORF">B0I35DRAFT_418469</name>
</gene>
<dbReference type="OrthoDB" id="406152at2759"/>
<reference evidence="1" key="1">
    <citation type="journal article" date="2021" name="Nat. Commun.">
        <title>Genetic determinants of endophytism in the Arabidopsis root mycobiome.</title>
        <authorList>
            <person name="Mesny F."/>
            <person name="Miyauchi S."/>
            <person name="Thiergart T."/>
            <person name="Pickel B."/>
            <person name="Atanasova L."/>
            <person name="Karlsson M."/>
            <person name="Huettel B."/>
            <person name="Barry K.W."/>
            <person name="Haridas S."/>
            <person name="Chen C."/>
            <person name="Bauer D."/>
            <person name="Andreopoulos W."/>
            <person name="Pangilinan J."/>
            <person name="LaButti K."/>
            <person name="Riley R."/>
            <person name="Lipzen A."/>
            <person name="Clum A."/>
            <person name="Drula E."/>
            <person name="Henrissat B."/>
            <person name="Kohler A."/>
            <person name="Grigoriev I.V."/>
            <person name="Martin F.M."/>
            <person name="Hacquard S."/>
        </authorList>
    </citation>
    <scope>NUCLEOTIDE SEQUENCE</scope>
    <source>
        <strain evidence="1">MPI-CAGE-CH-0235</strain>
    </source>
</reference>
<name>A0A8K0WX39_9HYPO</name>
<accession>A0A8K0WX39</accession>
<comment type="caution">
    <text evidence="1">The sequence shown here is derived from an EMBL/GenBank/DDBJ whole genome shotgun (WGS) entry which is preliminary data.</text>
</comment>
<organism evidence="1 2">
    <name type="scientific">Stachybotrys elegans</name>
    <dbReference type="NCBI Taxonomy" id="80388"/>
    <lineage>
        <taxon>Eukaryota</taxon>
        <taxon>Fungi</taxon>
        <taxon>Dikarya</taxon>
        <taxon>Ascomycota</taxon>
        <taxon>Pezizomycotina</taxon>
        <taxon>Sordariomycetes</taxon>
        <taxon>Hypocreomycetidae</taxon>
        <taxon>Hypocreales</taxon>
        <taxon>Stachybotryaceae</taxon>
        <taxon>Stachybotrys</taxon>
    </lineage>
</organism>
<evidence type="ECO:0000313" key="1">
    <source>
        <dbReference type="EMBL" id="KAH7328830.1"/>
    </source>
</evidence>
<dbReference type="Proteomes" id="UP000813444">
    <property type="component" value="Unassembled WGS sequence"/>
</dbReference>
<keyword evidence="2" id="KW-1185">Reference proteome</keyword>
<sequence>MCSVTFFQHKKCKHAWAVVTTPCGPGLGFSTCGSFGNGITKDTPKFYKTRARPCPRCDLHGVYDRNVMLLVRNMGWGVKWGTGPDQNDWGLDIRMGTSRCCTIL</sequence>
<evidence type="ECO:0000313" key="2">
    <source>
        <dbReference type="Proteomes" id="UP000813444"/>
    </source>
</evidence>
<dbReference type="AlphaFoldDB" id="A0A8K0WX39"/>